<reference evidence="2 3" key="1">
    <citation type="submission" date="2019-08" db="EMBL/GenBank/DDBJ databases">
        <title>Draft genome sequences of two oriental melons (Cucumis melo L. var makuwa).</title>
        <authorList>
            <person name="Kwon S.-Y."/>
        </authorList>
    </citation>
    <scope>NUCLEOTIDE SEQUENCE [LARGE SCALE GENOMIC DNA]</scope>
    <source>
        <strain evidence="3">cv. SW 3</strain>
        <tissue evidence="2">Leaf</tissue>
    </source>
</reference>
<feature type="region of interest" description="Disordered" evidence="1">
    <location>
        <begin position="1"/>
        <end position="20"/>
    </location>
</feature>
<organism evidence="2 3">
    <name type="scientific">Cucumis melo var. makuwa</name>
    <name type="common">Oriental melon</name>
    <dbReference type="NCBI Taxonomy" id="1194695"/>
    <lineage>
        <taxon>Eukaryota</taxon>
        <taxon>Viridiplantae</taxon>
        <taxon>Streptophyta</taxon>
        <taxon>Embryophyta</taxon>
        <taxon>Tracheophyta</taxon>
        <taxon>Spermatophyta</taxon>
        <taxon>Magnoliopsida</taxon>
        <taxon>eudicotyledons</taxon>
        <taxon>Gunneridae</taxon>
        <taxon>Pentapetalae</taxon>
        <taxon>rosids</taxon>
        <taxon>fabids</taxon>
        <taxon>Cucurbitales</taxon>
        <taxon>Cucurbitaceae</taxon>
        <taxon>Benincaseae</taxon>
        <taxon>Cucumis</taxon>
    </lineage>
</organism>
<evidence type="ECO:0000313" key="3">
    <source>
        <dbReference type="Proteomes" id="UP000321393"/>
    </source>
</evidence>
<dbReference type="EMBL" id="SSTE01000198">
    <property type="protein sequence ID" value="KAA0067785.1"/>
    <property type="molecule type" value="Genomic_DNA"/>
</dbReference>
<evidence type="ECO:0000313" key="2">
    <source>
        <dbReference type="EMBL" id="KAA0067785.1"/>
    </source>
</evidence>
<proteinExistence type="predicted"/>
<name>A0A5A7VQ13_CUCMM</name>
<gene>
    <name evidence="2" type="ORF">E6C27_scaffold624G00070</name>
</gene>
<sequence length="132" mass="15229">MLRMDSRDSSKRETTEFHSKGVIIPSKACKRKHLPLKEGKQNKKMWKPKPIKGKDEDFLRPQSQRSITLIEFLPRSFLDDHLKEVLEVTVCHVISIAEVNNNYASSEEIDNSNEIKQRALSLIISSLQLLDL</sequence>
<protein>
    <submittedName>
        <fullName evidence="2">Retrotransposon gag protein</fullName>
    </submittedName>
</protein>
<dbReference type="Proteomes" id="UP000321393">
    <property type="component" value="Unassembled WGS sequence"/>
</dbReference>
<dbReference type="AlphaFoldDB" id="A0A5A7VQ13"/>
<feature type="compositionally biased region" description="Basic and acidic residues" evidence="1">
    <location>
        <begin position="1"/>
        <end position="19"/>
    </location>
</feature>
<accession>A0A5A7VQ13</accession>
<evidence type="ECO:0000256" key="1">
    <source>
        <dbReference type="SAM" id="MobiDB-lite"/>
    </source>
</evidence>
<comment type="caution">
    <text evidence="2">The sequence shown here is derived from an EMBL/GenBank/DDBJ whole genome shotgun (WGS) entry which is preliminary data.</text>
</comment>